<evidence type="ECO:0000259" key="2">
    <source>
        <dbReference type="Pfam" id="PF07486"/>
    </source>
</evidence>
<reference evidence="3 4" key="1">
    <citation type="submission" date="2023-07" db="EMBL/GenBank/DDBJ databases">
        <title>Genomic Encyclopedia of Type Strains, Phase IV (KMG-IV): sequencing the most valuable type-strain genomes for metagenomic binning, comparative biology and taxonomic classification.</title>
        <authorList>
            <person name="Goeker M."/>
        </authorList>
    </citation>
    <scope>NUCLEOTIDE SEQUENCE [LARGE SCALE GENOMIC DNA]</scope>
    <source>
        <strain evidence="3 4">DSM 19598</strain>
    </source>
</reference>
<evidence type="ECO:0000313" key="4">
    <source>
        <dbReference type="Proteomes" id="UP001242313"/>
    </source>
</evidence>
<dbReference type="InterPro" id="IPR042047">
    <property type="entry name" value="SleB_dom1"/>
</dbReference>
<feature type="signal peptide" evidence="1">
    <location>
        <begin position="1"/>
        <end position="22"/>
    </location>
</feature>
<dbReference type="RefSeq" id="WP_307191550.1">
    <property type="nucleotide sequence ID" value="NZ_JAUSUN010000006.1"/>
</dbReference>
<dbReference type="GO" id="GO:0008745">
    <property type="term" value="F:N-acetylmuramoyl-L-alanine amidase activity"/>
    <property type="evidence" value="ECO:0007669"/>
    <property type="project" value="UniProtKB-EC"/>
</dbReference>
<dbReference type="Gene3D" id="6.20.240.60">
    <property type="match status" value="1"/>
</dbReference>
<organism evidence="3 4">
    <name type="scientific">Mesobacillus stamsii</name>
    <dbReference type="NCBI Taxonomy" id="225347"/>
    <lineage>
        <taxon>Bacteria</taxon>
        <taxon>Bacillati</taxon>
        <taxon>Bacillota</taxon>
        <taxon>Bacilli</taxon>
        <taxon>Bacillales</taxon>
        <taxon>Bacillaceae</taxon>
        <taxon>Mesobacillus</taxon>
    </lineage>
</organism>
<name>A0ABU0FT67_9BACI</name>
<keyword evidence="1" id="KW-0732">Signal</keyword>
<feature type="chain" id="PRO_5045330652" evidence="1">
    <location>
        <begin position="23"/>
        <end position="169"/>
    </location>
</feature>
<sequence length="169" mass="19446">MKRFLIFISFLTLLIGSYTVYAETEKNNQAKTLKIKKVDVDVKEFSATDKRFIKEEEEKLLARLVEAEAKGEPYEGKVAVATVVLNRVENEQFPDTIKEVIYQKNAFQPVKNGEIQKPANEEAMKAVKDALKNKDKNDCLYFYNPETATSKWIFSRKVVKKIGNHAFTM</sequence>
<evidence type="ECO:0000256" key="1">
    <source>
        <dbReference type="SAM" id="SignalP"/>
    </source>
</evidence>
<feature type="domain" description="Cell wall hydrolase SleB" evidence="2">
    <location>
        <begin position="71"/>
        <end position="167"/>
    </location>
</feature>
<accession>A0ABU0FT67</accession>
<keyword evidence="4" id="KW-1185">Reference proteome</keyword>
<dbReference type="Proteomes" id="UP001242313">
    <property type="component" value="Unassembled WGS sequence"/>
</dbReference>
<proteinExistence type="predicted"/>
<dbReference type="Pfam" id="PF07486">
    <property type="entry name" value="Hydrolase_2"/>
    <property type="match status" value="1"/>
</dbReference>
<keyword evidence="3" id="KW-0378">Hydrolase</keyword>
<comment type="caution">
    <text evidence="3">The sequence shown here is derived from an EMBL/GenBank/DDBJ whole genome shotgun (WGS) entry which is preliminary data.</text>
</comment>
<dbReference type="InterPro" id="IPR011105">
    <property type="entry name" value="Cell_wall_hydrolase_SleB"/>
</dbReference>
<evidence type="ECO:0000313" key="3">
    <source>
        <dbReference type="EMBL" id="MDQ0413120.1"/>
    </source>
</evidence>
<gene>
    <name evidence="3" type="ORF">J2S25_001323</name>
</gene>
<dbReference type="EMBL" id="JAUSUN010000006">
    <property type="protein sequence ID" value="MDQ0413120.1"/>
    <property type="molecule type" value="Genomic_DNA"/>
</dbReference>
<dbReference type="Gene3D" id="1.10.10.2520">
    <property type="entry name" value="Cell wall hydrolase SleB, domain 1"/>
    <property type="match status" value="1"/>
</dbReference>
<protein>
    <submittedName>
        <fullName evidence="3">N-acetylmuramoyl-L-alanine amidase</fullName>
        <ecNumber evidence="3">3.5.1.28</ecNumber>
    </submittedName>
</protein>
<dbReference type="EC" id="3.5.1.28" evidence="3"/>